<evidence type="ECO:0000259" key="1">
    <source>
        <dbReference type="Pfam" id="PF04607"/>
    </source>
</evidence>
<proteinExistence type="predicted"/>
<dbReference type="RefSeq" id="WP_195001869.1">
    <property type="nucleotide sequence ID" value="NZ_JADLQN010000001.1"/>
</dbReference>
<dbReference type="InterPro" id="IPR043519">
    <property type="entry name" value="NT_sf"/>
</dbReference>
<accession>A0ABS0D9U9</accession>
<dbReference type="Pfam" id="PF04607">
    <property type="entry name" value="RelA_SpoT"/>
    <property type="match status" value="1"/>
</dbReference>
<sequence length="170" mass="19500">MTDPEYVGKFVDEMYDKWNGAQRFLDDLTKTLERRIGGIFKGREVPKSRARVDEKLVQYKNDAARLVDLAGSKITFERVDQIYRALDHIERSGVRILRVKDRFIDPTASGYRDILMNVQAPNGLVIELRLHLKSIDKVSDKFDHALYEVVRGLEIHTGSPLDDIASPADR</sequence>
<gene>
    <name evidence="2" type="ORF">IU449_11975</name>
</gene>
<dbReference type="Proteomes" id="UP000707731">
    <property type="component" value="Unassembled WGS sequence"/>
</dbReference>
<evidence type="ECO:0000313" key="2">
    <source>
        <dbReference type="EMBL" id="MBF6355251.1"/>
    </source>
</evidence>
<reference evidence="2 3" key="1">
    <citation type="submission" date="2020-10" db="EMBL/GenBank/DDBJ databases">
        <title>Identification of Nocardia species via Next-generation sequencing and recognition of intraspecies genetic diversity.</title>
        <authorList>
            <person name="Li P."/>
            <person name="Li P."/>
            <person name="Lu B."/>
        </authorList>
    </citation>
    <scope>NUCLEOTIDE SEQUENCE [LARGE SCALE GENOMIC DNA]</scope>
    <source>
        <strain evidence="2 3">BJ06-0143</strain>
    </source>
</reference>
<evidence type="ECO:0000313" key="3">
    <source>
        <dbReference type="Proteomes" id="UP000707731"/>
    </source>
</evidence>
<protein>
    <recommendedName>
        <fullName evidence="1">RelA/SpoT domain-containing protein</fullName>
    </recommendedName>
</protein>
<dbReference type="EMBL" id="JADLQN010000001">
    <property type="protein sequence ID" value="MBF6355251.1"/>
    <property type="molecule type" value="Genomic_DNA"/>
</dbReference>
<keyword evidence="3" id="KW-1185">Reference proteome</keyword>
<organism evidence="2 3">
    <name type="scientific">Nocardia higoensis</name>
    <dbReference type="NCBI Taxonomy" id="228599"/>
    <lineage>
        <taxon>Bacteria</taxon>
        <taxon>Bacillati</taxon>
        <taxon>Actinomycetota</taxon>
        <taxon>Actinomycetes</taxon>
        <taxon>Mycobacteriales</taxon>
        <taxon>Nocardiaceae</taxon>
        <taxon>Nocardia</taxon>
    </lineage>
</organism>
<dbReference type="InterPro" id="IPR007685">
    <property type="entry name" value="RelA_SpoT"/>
</dbReference>
<dbReference type="SUPFAM" id="SSF81301">
    <property type="entry name" value="Nucleotidyltransferase"/>
    <property type="match status" value="1"/>
</dbReference>
<name>A0ABS0D9U9_9NOCA</name>
<dbReference type="Gene3D" id="3.30.460.10">
    <property type="entry name" value="Beta Polymerase, domain 2"/>
    <property type="match status" value="1"/>
</dbReference>
<comment type="caution">
    <text evidence="2">The sequence shown here is derived from an EMBL/GenBank/DDBJ whole genome shotgun (WGS) entry which is preliminary data.</text>
</comment>
<feature type="domain" description="RelA/SpoT" evidence="1">
    <location>
        <begin position="47"/>
        <end position="140"/>
    </location>
</feature>